<dbReference type="PANTHER" id="PTHR38926:SF5">
    <property type="entry name" value="F-BOX AND LEUCINE-RICH REPEAT PROTEIN 6"/>
    <property type="match status" value="1"/>
</dbReference>
<keyword evidence="2" id="KW-1185">Reference proteome</keyword>
<dbReference type="VEuPathDB" id="FungiDB:LCOR_11559.1"/>
<dbReference type="SUPFAM" id="SSF52047">
    <property type="entry name" value="RNI-like"/>
    <property type="match status" value="1"/>
</dbReference>
<dbReference type="Gene3D" id="3.80.10.10">
    <property type="entry name" value="Ribonuclease Inhibitor"/>
    <property type="match status" value="1"/>
</dbReference>
<dbReference type="OrthoDB" id="2264969at2759"/>
<gene>
    <name evidence="1" type="ORF">LCOR_11559.1</name>
</gene>
<dbReference type="InterPro" id="IPR011990">
    <property type="entry name" value="TPR-like_helical_dom_sf"/>
</dbReference>
<dbReference type="Gene3D" id="1.25.40.10">
    <property type="entry name" value="Tetratricopeptide repeat domain"/>
    <property type="match status" value="1"/>
</dbReference>
<evidence type="ECO:0000313" key="2">
    <source>
        <dbReference type="Proteomes" id="UP000027586"/>
    </source>
</evidence>
<name>A0A068SFI3_9FUNG</name>
<protein>
    <submittedName>
        <fullName evidence="1">Uncharacterized protein</fullName>
    </submittedName>
</protein>
<dbReference type="EMBL" id="CBTN010000107">
    <property type="protein sequence ID" value="CDH60780.1"/>
    <property type="molecule type" value="Genomic_DNA"/>
</dbReference>
<reference evidence="1" key="1">
    <citation type="submission" date="2013-08" db="EMBL/GenBank/DDBJ databases">
        <title>Gene expansion shapes genome architecture in the human pathogen Lichtheimia corymbifera: an evolutionary genomics analysis in the ancient terrestrial Mucorales (Mucoromycotina).</title>
        <authorList>
            <person name="Schwartze V.U."/>
            <person name="Winter S."/>
            <person name="Shelest E."/>
            <person name="Marcet-Houben M."/>
            <person name="Horn F."/>
            <person name="Wehner S."/>
            <person name="Hoffmann K."/>
            <person name="Riege K."/>
            <person name="Sammeth M."/>
            <person name="Nowrousian M."/>
            <person name="Valiante V."/>
            <person name="Linde J."/>
            <person name="Jacobsen I.D."/>
            <person name="Marz M."/>
            <person name="Brakhage A.A."/>
            <person name="Gabaldon T."/>
            <person name="Bocker S."/>
            <person name="Voigt K."/>
        </authorList>
    </citation>
    <scope>NUCLEOTIDE SEQUENCE [LARGE SCALE GENOMIC DNA]</scope>
    <source>
        <strain evidence="1">FSU 9682</strain>
    </source>
</reference>
<sequence length="658" mass="74823">MTHSILDDLCQPPSLTVTTEKYVQLVHDSTTQLHEPVQSILSALDRRAIALSKLAHFESALRDANAMQLLSPSSALGYIRSASIYSEQGKQRQVIDICNKGLKVVDTKDMHYDTLQRAKEVAMQRQSTRIDLISQLPVDIVITTLIPMFIDGSPLSGYKPSPYPSVSRAWRHRIIQCFGEFIFILGDDGDNNNLSQVIDLARHTKSLHINSYDEGTWLGDLIAANDFCVLREINVETFTSTHLGRFISSLKGISSTLTHLTMNMETGPDLGVPEIMLACPNLKLLDISNAVDADVTSLPMTTWPTLTTLSLVYTNNPITCDQIIEIWKRFPSLKKLTLSPCTDIQPGLVVSQHCPWMKRLDLSLSSLGIQLIFWDEGENTNEEPGITKLIMKTDHRAQERCKDTSSIIKLYHNTLEHLEWDMDISQGTENIQHLQYPRLKKLGLSWSGWEIPRNAPMLEELMLTSRIINTHPDVLDIIPPHLKKLELKLQGAPQIVDKSSIVRYIGRISLQSQLKELVVRLNSQDNATSVMDAIYRLDQLECLKISFSHVWDPYRMERFFDGLVRACPRLSRLELKCSNAPSIYSMNTLKGLAHLNMFAFSVHGSDGLDGFWDAIRRFSQLKCIRIYPDYAIHNSNIRYLKQERPDMKIIIDTHHRHF</sequence>
<dbReference type="InterPro" id="IPR032675">
    <property type="entry name" value="LRR_dom_sf"/>
</dbReference>
<dbReference type="SUPFAM" id="SSF48452">
    <property type="entry name" value="TPR-like"/>
    <property type="match status" value="1"/>
</dbReference>
<dbReference type="Proteomes" id="UP000027586">
    <property type="component" value="Unassembled WGS sequence"/>
</dbReference>
<dbReference type="AlphaFoldDB" id="A0A068SFI3"/>
<accession>A0A068SFI3</accession>
<organism evidence="1 2">
    <name type="scientific">Lichtheimia corymbifera JMRC:FSU:9682</name>
    <dbReference type="NCBI Taxonomy" id="1263082"/>
    <lineage>
        <taxon>Eukaryota</taxon>
        <taxon>Fungi</taxon>
        <taxon>Fungi incertae sedis</taxon>
        <taxon>Mucoromycota</taxon>
        <taxon>Mucoromycotina</taxon>
        <taxon>Mucoromycetes</taxon>
        <taxon>Mucorales</taxon>
        <taxon>Lichtheimiaceae</taxon>
        <taxon>Lichtheimia</taxon>
    </lineage>
</organism>
<proteinExistence type="predicted"/>
<evidence type="ECO:0000313" key="1">
    <source>
        <dbReference type="EMBL" id="CDH60780.1"/>
    </source>
</evidence>
<comment type="caution">
    <text evidence="1">The sequence shown here is derived from an EMBL/GenBank/DDBJ whole genome shotgun (WGS) entry which is preliminary data.</text>
</comment>
<dbReference type="PANTHER" id="PTHR38926">
    <property type="entry name" value="F-BOX DOMAIN CONTAINING PROTEIN, EXPRESSED"/>
    <property type="match status" value="1"/>
</dbReference>